<feature type="domain" description="Ig-like" evidence="6">
    <location>
        <begin position="78"/>
        <end position="151"/>
    </location>
</feature>
<feature type="domain" description="Ig-like" evidence="6">
    <location>
        <begin position="156"/>
        <end position="234"/>
    </location>
</feature>
<dbReference type="InterPro" id="IPR003599">
    <property type="entry name" value="Ig_sub"/>
</dbReference>
<dbReference type="InterPro" id="IPR003598">
    <property type="entry name" value="Ig_sub2"/>
</dbReference>
<evidence type="ECO:0000313" key="8">
    <source>
        <dbReference type="Proteomes" id="UP000007303"/>
    </source>
</evidence>
<dbReference type="InterPro" id="IPR052598">
    <property type="entry name" value="IgSF_CEA-related"/>
</dbReference>
<feature type="domain" description="Ig-like" evidence="6">
    <location>
        <begin position="262"/>
        <end position="328"/>
    </location>
</feature>
<keyword evidence="8" id="KW-1185">Reference proteome</keyword>
<accession>H3BVL3</accession>
<dbReference type="PANTHER" id="PTHR44337:SF16">
    <property type="entry name" value="CARCINOEMBRYONIC ANTIGEN-RELATED CELL ADHESION MOLECULE 20-LIKE-RELATED"/>
    <property type="match status" value="1"/>
</dbReference>
<dbReference type="InterPro" id="IPR013098">
    <property type="entry name" value="Ig_I-set"/>
</dbReference>
<dbReference type="Proteomes" id="UP000007303">
    <property type="component" value="Unassembled WGS sequence"/>
</dbReference>
<reference evidence="7" key="2">
    <citation type="submission" date="2025-08" db="UniProtKB">
        <authorList>
            <consortium name="Ensembl"/>
        </authorList>
    </citation>
    <scope>IDENTIFICATION</scope>
</reference>
<dbReference type="SMART" id="SM00409">
    <property type="entry name" value="IG"/>
    <property type="match status" value="3"/>
</dbReference>
<dbReference type="InterPro" id="IPR036179">
    <property type="entry name" value="Ig-like_dom_sf"/>
</dbReference>
<evidence type="ECO:0000313" key="7">
    <source>
        <dbReference type="Ensembl" id="ENSTNIP00000000025.1"/>
    </source>
</evidence>
<keyword evidence="1" id="KW-0732">Signal</keyword>
<dbReference type="InterPro" id="IPR007110">
    <property type="entry name" value="Ig-like_dom"/>
</dbReference>
<protein>
    <submittedName>
        <fullName evidence="7">Chemokine (C-X-C motif) receptor 3, tandem duplicate 1</fullName>
    </submittedName>
</protein>
<dbReference type="STRING" id="99883.ENSTNIP00000000025"/>
<dbReference type="PANTHER" id="PTHR44337">
    <property type="entry name" value="CARCINOEMBRYONIC ANTIGEN-RELATED CELL ADHESION MOLECULE 8"/>
    <property type="match status" value="1"/>
</dbReference>
<dbReference type="SUPFAM" id="SSF48726">
    <property type="entry name" value="Immunoglobulin"/>
    <property type="match status" value="3"/>
</dbReference>
<dbReference type="InterPro" id="IPR013783">
    <property type="entry name" value="Ig-like_fold"/>
</dbReference>
<keyword evidence="3" id="KW-0325">Glycoprotein</keyword>
<keyword evidence="5" id="KW-1133">Transmembrane helix</keyword>
<dbReference type="SMART" id="SM00408">
    <property type="entry name" value="IGc2"/>
    <property type="match status" value="3"/>
</dbReference>
<reference evidence="7" key="3">
    <citation type="submission" date="2025-09" db="UniProtKB">
        <authorList>
            <consortium name="Ensembl"/>
        </authorList>
    </citation>
    <scope>IDENTIFICATION</scope>
</reference>
<name>H3BVL3_TETNG</name>
<evidence type="ECO:0000259" key="6">
    <source>
        <dbReference type="PROSITE" id="PS50835"/>
    </source>
</evidence>
<dbReference type="HOGENOM" id="CLU_024555_2_1_1"/>
<keyword evidence="5" id="KW-0812">Transmembrane</keyword>
<dbReference type="Ensembl" id="ENSTNIT00000002289.1">
    <property type="protein sequence ID" value="ENSTNIP00000000025.1"/>
    <property type="gene ID" value="ENSTNIG00000001728.1"/>
</dbReference>
<dbReference type="AlphaFoldDB" id="H3BVL3"/>
<keyword evidence="2" id="KW-1015">Disulfide bond</keyword>
<sequence>IITSTSSDAINPAYTSRITFDRATGSLELRNLVLADGGEYSITITPDGGLQKRGAVTLDVYASIAGAVIQGPAAVLIEGVSSADLRCVASGSVDTREWMKDGQPLQTDNRTTFSAGNETVSIRPVHSSNHGTYRCRVGNPVSTMTAVYNLTVNYGPHNVTILGPWAAAPGQRVALECKADSVPAANFSWTFNSNETHVNASVYVIERMEMENFGNYTCTASNTVTMKENSTVFDLRGIEQLIQNGTYVKNQIKQPVRTIVTTCRRPSNDNVTQVQWGFKETKQNETDKVQIREQSLIIRGLAERDAGLYTCKISAFPSGSFETVVQLVVLELKPLSSGEVAAIVIAVLSLFVLSAAMCFVLIRR</sequence>
<evidence type="ECO:0000256" key="5">
    <source>
        <dbReference type="SAM" id="Phobius"/>
    </source>
</evidence>
<feature type="transmembrane region" description="Helical" evidence="5">
    <location>
        <begin position="340"/>
        <end position="362"/>
    </location>
</feature>
<reference evidence="8" key="1">
    <citation type="journal article" date="2004" name="Nature">
        <title>Genome duplication in the teleost fish Tetraodon nigroviridis reveals the early vertebrate proto-karyotype.</title>
        <authorList>
            <person name="Jaillon O."/>
            <person name="Aury J.-M."/>
            <person name="Brunet F."/>
            <person name="Petit J.-L."/>
            <person name="Stange-Thomann N."/>
            <person name="Mauceli E."/>
            <person name="Bouneau L."/>
            <person name="Fischer C."/>
            <person name="Ozouf-Costaz C."/>
            <person name="Bernot A."/>
            <person name="Nicaud S."/>
            <person name="Jaffe D."/>
            <person name="Fisher S."/>
            <person name="Lutfalla G."/>
            <person name="Dossat C."/>
            <person name="Segurens B."/>
            <person name="Dasilva C."/>
            <person name="Salanoubat M."/>
            <person name="Levy M."/>
            <person name="Boudet N."/>
            <person name="Castellano S."/>
            <person name="Anthouard V."/>
            <person name="Jubin C."/>
            <person name="Castelli V."/>
            <person name="Katinka M."/>
            <person name="Vacherie B."/>
            <person name="Biemont C."/>
            <person name="Skalli Z."/>
            <person name="Cattolico L."/>
            <person name="Poulain J."/>
            <person name="De Berardinis V."/>
            <person name="Cruaud C."/>
            <person name="Duprat S."/>
            <person name="Brottier P."/>
            <person name="Coutanceau J.-P."/>
            <person name="Gouzy J."/>
            <person name="Parra G."/>
            <person name="Lardier G."/>
            <person name="Chapple C."/>
            <person name="McKernan K.J."/>
            <person name="McEwan P."/>
            <person name="Bosak S."/>
            <person name="Kellis M."/>
            <person name="Volff J.-N."/>
            <person name="Guigo R."/>
            <person name="Zody M.C."/>
            <person name="Mesirov J."/>
            <person name="Lindblad-Toh K."/>
            <person name="Birren B."/>
            <person name="Nusbaum C."/>
            <person name="Kahn D."/>
            <person name="Robinson-Rechavi M."/>
            <person name="Laudet V."/>
            <person name="Schachter V."/>
            <person name="Quetier F."/>
            <person name="Saurin W."/>
            <person name="Scarpelli C."/>
            <person name="Wincker P."/>
            <person name="Lander E.S."/>
            <person name="Weissenbach J."/>
            <person name="Roest Crollius H."/>
        </authorList>
    </citation>
    <scope>NUCLEOTIDE SEQUENCE [LARGE SCALE GENOMIC DNA]</scope>
</reference>
<dbReference type="Pfam" id="PF07679">
    <property type="entry name" value="I-set"/>
    <property type="match status" value="1"/>
</dbReference>
<keyword evidence="5" id="KW-0472">Membrane</keyword>
<dbReference type="Gene3D" id="2.60.40.10">
    <property type="entry name" value="Immunoglobulins"/>
    <property type="match status" value="4"/>
</dbReference>
<keyword evidence="4" id="KW-0393">Immunoglobulin domain</keyword>
<dbReference type="InParanoid" id="H3BVL3"/>
<dbReference type="Pfam" id="PF13927">
    <property type="entry name" value="Ig_3"/>
    <property type="match status" value="1"/>
</dbReference>
<dbReference type="GeneTree" id="ENSGT01100000263479"/>
<proteinExistence type="predicted"/>
<evidence type="ECO:0000256" key="2">
    <source>
        <dbReference type="ARBA" id="ARBA00023157"/>
    </source>
</evidence>
<evidence type="ECO:0000256" key="4">
    <source>
        <dbReference type="ARBA" id="ARBA00023319"/>
    </source>
</evidence>
<dbReference type="FunCoup" id="H3BVL3">
    <property type="interactions" value="112"/>
</dbReference>
<dbReference type="PROSITE" id="PS50835">
    <property type="entry name" value="IG_LIKE"/>
    <property type="match status" value="3"/>
</dbReference>
<organism evidence="7 8">
    <name type="scientific">Tetraodon nigroviridis</name>
    <name type="common">Spotted green pufferfish</name>
    <name type="synonym">Chelonodon nigroviridis</name>
    <dbReference type="NCBI Taxonomy" id="99883"/>
    <lineage>
        <taxon>Eukaryota</taxon>
        <taxon>Metazoa</taxon>
        <taxon>Chordata</taxon>
        <taxon>Craniata</taxon>
        <taxon>Vertebrata</taxon>
        <taxon>Euteleostomi</taxon>
        <taxon>Actinopterygii</taxon>
        <taxon>Neopterygii</taxon>
        <taxon>Teleostei</taxon>
        <taxon>Neoteleostei</taxon>
        <taxon>Acanthomorphata</taxon>
        <taxon>Eupercaria</taxon>
        <taxon>Tetraodontiformes</taxon>
        <taxon>Tetradontoidea</taxon>
        <taxon>Tetraodontidae</taxon>
        <taxon>Tetraodon</taxon>
    </lineage>
</organism>
<evidence type="ECO:0000256" key="1">
    <source>
        <dbReference type="ARBA" id="ARBA00022729"/>
    </source>
</evidence>
<dbReference type="OMA" id="GENQINC"/>
<evidence type="ECO:0000256" key="3">
    <source>
        <dbReference type="ARBA" id="ARBA00023180"/>
    </source>
</evidence>